<dbReference type="EMBL" id="BOQL01000055">
    <property type="protein sequence ID" value="GIM75200.1"/>
    <property type="molecule type" value="Genomic_DNA"/>
</dbReference>
<keyword evidence="3" id="KW-1185">Reference proteome</keyword>
<feature type="region of interest" description="Disordered" evidence="1">
    <location>
        <begin position="471"/>
        <end position="555"/>
    </location>
</feature>
<proteinExistence type="predicted"/>
<feature type="compositionally biased region" description="Basic residues" evidence="1">
    <location>
        <begin position="545"/>
        <end position="555"/>
    </location>
</feature>
<feature type="compositionally biased region" description="Basic and acidic residues" evidence="1">
    <location>
        <begin position="517"/>
        <end position="544"/>
    </location>
</feature>
<evidence type="ECO:0000313" key="2">
    <source>
        <dbReference type="EMBL" id="GIM75200.1"/>
    </source>
</evidence>
<dbReference type="Pfam" id="PF13830">
    <property type="entry name" value="DUF4192"/>
    <property type="match status" value="2"/>
</dbReference>
<dbReference type="InterPro" id="IPR025447">
    <property type="entry name" value="DUF4192"/>
</dbReference>
<reference evidence="2" key="1">
    <citation type="submission" date="2021-03" db="EMBL/GenBank/DDBJ databases">
        <title>Whole genome shotgun sequence of Actinoplanes auranticolor NBRC 12245.</title>
        <authorList>
            <person name="Komaki H."/>
            <person name="Tamura T."/>
        </authorList>
    </citation>
    <scope>NUCLEOTIDE SEQUENCE</scope>
    <source>
        <strain evidence="2">NBRC 12245</strain>
    </source>
</reference>
<feature type="compositionally biased region" description="Basic and acidic residues" evidence="1">
    <location>
        <begin position="261"/>
        <end position="276"/>
    </location>
</feature>
<feature type="compositionally biased region" description="Pro residues" evidence="1">
    <location>
        <begin position="192"/>
        <end position="241"/>
    </location>
</feature>
<name>A0A919SN73_9ACTN</name>
<dbReference type="Proteomes" id="UP000681340">
    <property type="component" value="Unassembled WGS sequence"/>
</dbReference>
<gene>
    <name evidence="2" type="ORF">Aau02nite_64720</name>
</gene>
<dbReference type="AlphaFoldDB" id="A0A919SN73"/>
<sequence>MKKQKVSSPAELISAVPFLIGFHPADSLVVVATQGALITFAVRIDLPEHNTPEEEARAAVLHLATIVLRQEAEAVTILGYGEERRVAPAVMRISDAFRKAGVAIVDELHVEDGRFRSYLCTDASCCPPEGQPCEPQDSVMAAEATFAGAVALPDREALEAQLTPVTGDDRDAMTAATARAVLRLAALAVERPSPPESVTPGGPQPDAPQPNIPEPDAPQPAGPRPDAPQPAGPRPDGPQPDAPELDAREPDSSQRVGQQQESRDDLTPNLRFHDGKPTTGPATASGWNRPGTVELRLGSVLWASLGLAMPLPDTPDTVAERPDLVADEDHFFAQVRRAGRFTVREAERCYSAGGRLSDDDVAWLGLLLLHVPVRDYAWTRTRTDDWELALWSDLVRRVEPRYRSAPAGLLAFVAWRKGLGPLASVAVQHALAYKDDYQLGVLVRAAMTTGLPPSVLDGWPAVEGLPPVADFAESEEPDDASSPAQSSPGATRSPLAEPQRDSRDLSRPSGDEVQPDAGKRREKLPVRVGPDRPGERPGKPERRVQKPRRAAHRRV</sequence>
<comment type="caution">
    <text evidence="2">The sequence shown here is derived from an EMBL/GenBank/DDBJ whole genome shotgun (WGS) entry which is preliminary data.</text>
</comment>
<evidence type="ECO:0008006" key="4">
    <source>
        <dbReference type="Google" id="ProtNLM"/>
    </source>
</evidence>
<dbReference type="RefSeq" id="WP_212992358.1">
    <property type="nucleotide sequence ID" value="NZ_BAABEA010000050.1"/>
</dbReference>
<evidence type="ECO:0000256" key="1">
    <source>
        <dbReference type="SAM" id="MobiDB-lite"/>
    </source>
</evidence>
<evidence type="ECO:0000313" key="3">
    <source>
        <dbReference type="Proteomes" id="UP000681340"/>
    </source>
</evidence>
<protein>
    <recommendedName>
        <fullName evidence="4">DUF4192 family protein</fullName>
    </recommendedName>
</protein>
<organism evidence="2 3">
    <name type="scientific">Actinoplanes auranticolor</name>
    <dbReference type="NCBI Taxonomy" id="47988"/>
    <lineage>
        <taxon>Bacteria</taxon>
        <taxon>Bacillati</taxon>
        <taxon>Actinomycetota</taxon>
        <taxon>Actinomycetes</taxon>
        <taxon>Micromonosporales</taxon>
        <taxon>Micromonosporaceae</taxon>
        <taxon>Actinoplanes</taxon>
    </lineage>
</organism>
<accession>A0A919SN73</accession>
<feature type="compositionally biased region" description="Basic and acidic residues" evidence="1">
    <location>
        <begin position="498"/>
        <end position="510"/>
    </location>
</feature>
<feature type="region of interest" description="Disordered" evidence="1">
    <location>
        <begin position="191"/>
        <end position="290"/>
    </location>
</feature>